<name>A0A6M3MH22_9ZZZZ</name>
<feature type="domain" description="DUF551" evidence="1">
    <location>
        <begin position="2"/>
        <end position="65"/>
    </location>
</feature>
<organism evidence="3">
    <name type="scientific">viral metagenome</name>
    <dbReference type="NCBI Taxonomy" id="1070528"/>
    <lineage>
        <taxon>unclassified sequences</taxon>
        <taxon>metagenomes</taxon>
        <taxon>organismal metagenomes</taxon>
    </lineage>
</organism>
<sequence>MEWINANDKLPEIEKEVLVYFAGSYWVMMRLKYKNPKGETIIKWSDGNQCYAGIDAWMPLPDAPKEKVSKE</sequence>
<reference evidence="3" key="1">
    <citation type="submission" date="2020-03" db="EMBL/GenBank/DDBJ databases">
        <title>The deep terrestrial virosphere.</title>
        <authorList>
            <person name="Holmfeldt K."/>
            <person name="Nilsson E."/>
            <person name="Simone D."/>
            <person name="Lopez-Fernandez M."/>
            <person name="Wu X."/>
            <person name="de Brujin I."/>
            <person name="Lundin D."/>
            <person name="Andersson A."/>
            <person name="Bertilsson S."/>
            <person name="Dopson M."/>
        </authorList>
    </citation>
    <scope>NUCLEOTIDE SEQUENCE</scope>
    <source>
        <strain evidence="2">MM171A00291</strain>
        <strain evidence="3">MM171B00223</strain>
    </source>
</reference>
<protein>
    <recommendedName>
        <fullName evidence="1">DUF551 domain-containing protein</fullName>
    </recommendedName>
</protein>
<dbReference type="EMBL" id="MT143887">
    <property type="protein sequence ID" value="QJB04656.1"/>
    <property type="molecule type" value="Genomic_DNA"/>
</dbReference>
<dbReference type="Pfam" id="PF04448">
    <property type="entry name" value="DUF551"/>
    <property type="match status" value="1"/>
</dbReference>
<dbReference type="InterPro" id="IPR007539">
    <property type="entry name" value="DUF551"/>
</dbReference>
<dbReference type="AlphaFoldDB" id="A0A6M3MH22"/>
<dbReference type="EMBL" id="MT143699">
    <property type="protein sequence ID" value="QJB00716.1"/>
    <property type="molecule type" value="Genomic_DNA"/>
</dbReference>
<accession>A0A6M3MH22</accession>
<gene>
    <name evidence="2" type="ORF">MM171A00291_0024</name>
    <name evidence="3" type="ORF">MM171B00223_0033</name>
</gene>
<evidence type="ECO:0000313" key="2">
    <source>
        <dbReference type="EMBL" id="QJB00716.1"/>
    </source>
</evidence>
<proteinExistence type="predicted"/>
<evidence type="ECO:0000313" key="3">
    <source>
        <dbReference type="EMBL" id="QJB04656.1"/>
    </source>
</evidence>
<evidence type="ECO:0000259" key="1">
    <source>
        <dbReference type="Pfam" id="PF04448"/>
    </source>
</evidence>